<dbReference type="Pfam" id="PF13249">
    <property type="entry name" value="SQHop_cyclase_N"/>
    <property type="match status" value="1"/>
</dbReference>
<proteinExistence type="predicted"/>
<organism evidence="3 4">
    <name type="scientific">Camellia sinensis</name>
    <name type="common">Tea plant</name>
    <name type="synonym">Thea sinensis</name>
    <dbReference type="NCBI Taxonomy" id="4442"/>
    <lineage>
        <taxon>Eukaryota</taxon>
        <taxon>Viridiplantae</taxon>
        <taxon>Streptophyta</taxon>
        <taxon>Embryophyta</taxon>
        <taxon>Tracheophyta</taxon>
        <taxon>Spermatophyta</taxon>
        <taxon>Magnoliopsida</taxon>
        <taxon>eudicotyledons</taxon>
        <taxon>Gunneridae</taxon>
        <taxon>Pentapetalae</taxon>
        <taxon>asterids</taxon>
        <taxon>Ericales</taxon>
        <taxon>Theaceae</taxon>
        <taxon>Camellia</taxon>
    </lineage>
</organism>
<feature type="domain" description="Squalene cyclase N-terminal" evidence="2">
    <location>
        <begin position="104"/>
        <end position="164"/>
    </location>
</feature>
<name>A0A7J7GG20_CAMSI</name>
<dbReference type="PANTHER" id="PTHR11764:SF44">
    <property type="entry name" value="LANOSTEROL SYNTHASE"/>
    <property type="match status" value="1"/>
</dbReference>
<keyword evidence="4" id="KW-1185">Reference proteome</keyword>
<gene>
    <name evidence="3" type="ORF">HYC85_023514</name>
</gene>
<feature type="compositionally biased region" description="Basic residues" evidence="1">
    <location>
        <begin position="28"/>
        <end position="37"/>
    </location>
</feature>
<evidence type="ECO:0000259" key="2">
    <source>
        <dbReference type="Pfam" id="PF13249"/>
    </source>
</evidence>
<feature type="region of interest" description="Disordered" evidence="1">
    <location>
        <begin position="1"/>
        <end position="55"/>
    </location>
</feature>
<protein>
    <recommendedName>
        <fullName evidence="2">Squalene cyclase N-terminal domain-containing protein</fullName>
    </recommendedName>
</protein>
<dbReference type="InterPro" id="IPR008930">
    <property type="entry name" value="Terpenoid_cyclase/PrenylTrfase"/>
</dbReference>
<evidence type="ECO:0000313" key="3">
    <source>
        <dbReference type="EMBL" id="KAF5939255.1"/>
    </source>
</evidence>
<reference evidence="3 4" key="2">
    <citation type="submission" date="2020-07" db="EMBL/GenBank/DDBJ databases">
        <title>Genome assembly of wild tea tree DASZ reveals pedigree and selection history of tea varieties.</title>
        <authorList>
            <person name="Zhang W."/>
        </authorList>
    </citation>
    <scope>NUCLEOTIDE SEQUENCE [LARGE SCALE GENOMIC DNA]</scope>
    <source>
        <strain evidence="4">cv. G240</strain>
        <tissue evidence="3">Leaf</tissue>
    </source>
</reference>
<evidence type="ECO:0000313" key="4">
    <source>
        <dbReference type="Proteomes" id="UP000593564"/>
    </source>
</evidence>
<sequence length="400" mass="45499">MIYETSSSLQKEKTEKTEPGSQTEARHERVRKSGGKARSRDSETSERAQYATSPSAQSVICSTDLKDKSAIRPPPSFMLTSFSPLTGVHPPLSILALTAGKDLVANKLTYPKNFDGGWGLHIEGSSTMFCTALNYVTLRLLGERMNDGDGAMEKARKWILDHGGRMWCHCRMVYLPMSYLYGKRFVGPINATILSLRRELYTHPYHQIDWNQARYLCAKEDLYYPHPMIQDILWDSLHKIGEPLLMRWPFYRLRKKALSVVMEHIHYEDENTKYICLGPVNKVLNMICCWVDDPNSMANQLHLSRIKDYLWVAEDGMKMQGYNGSQLWDVAFAVQAILSTNLVDEYGSMLKKSHEFIRISQARMTAQAILASGTVTFQRVGGLSLPQIMVGLYQIALQKV</sequence>
<dbReference type="Proteomes" id="UP000593564">
    <property type="component" value="Unassembled WGS sequence"/>
</dbReference>
<comment type="caution">
    <text evidence="3">The sequence shown here is derived from an EMBL/GenBank/DDBJ whole genome shotgun (WGS) entry which is preliminary data.</text>
</comment>
<dbReference type="EMBL" id="JACBKZ010000011">
    <property type="protein sequence ID" value="KAF5939255.1"/>
    <property type="molecule type" value="Genomic_DNA"/>
</dbReference>
<dbReference type="AlphaFoldDB" id="A0A7J7GG20"/>
<dbReference type="GO" id="GO:0016866">
    <property type="term" value="F:intramolecular transferase activity"/>
    <property type="evidence" value="ECO:0007669"/>
    <property type="project" value="InterPro"/>
</dbReference>
<accession>A0A7J7GG20</accession>
<dbReference type="InterPro" id="IPR032697">
    <property type="entry name" value="SQ_cyclase_N"/>
</dbReference>
<dbReference type="GO" id="GO:0016104">
    <property type="term" value="P:triterpenoid biosynthetic process"/>
    <property type="evidence" value="ECO:0007669"/>
    <property type="project" value="InterPro"/>
</dbReference>
<dbReference type="InterPro" id="IPR018333">
    <property type="entry name" value="Squalene_cyclase"/>
</dbReference>
<dbReference type="GO" id="GO:0005811">
    <property type="term" value="C:lipid droplet"/>
    <property type="evidence" value="ECO:0007669"/>
    <property type="project" value="InterPro"/>
</dbReference>
<reference evidence="4" key="1">
    <citation type="journal article" date="2020" name="Nat. Commun.">
        <title>Genome assembly of wild tea tree DASZ reveals pedigree and selection history of tea varieties.</title>
        <authorList>
            <person name="Zhang W."/>
            <person name="Zhang Y."/>
            <person name="Qiu H."/>
            <person name="Guo Y."/>
            <person name="Wan H."/>
            <person name="Zhang X."/>
            <person name="Scossa F."/>
            <person name="Alseekh S."/>
            <person name="Zhang Q."/>
            <person name="Wang P."/>
            <person name="Xu L."/>
            <person name="Schmidt M.H."/>
            <person name="Jia X."/>
            <person name="Li D."/>
            <person name="Zhu A."/>
            <person name="Guo F."/>
            <person name="Chen W."/>
            <person name="Ni D."/>
            <person name="Usadel B."/>
            <person name="Fernie A.R."/>
            <person name="Wen W."/>
        </authorList>
    </citation>
    <scope>NUCLEOTIDE SEQUENCE [LARGE SCALE GENOMIC DNA]</scope>
    <source>
        <strain evidence="4">cv. G240</strain>
    </source>
</reference>
<dbReference type="PANTHER" id="PTHR11764">
    <property type="entry name" value="TERPENE CYCLASE/MUTASE FAMILY MEMBER"/>
    <property type="match status" value="1"/>
</dbReference>
<evidence type="ECO:0000256" key="1">
    <source>
        <dbReference type="SAM" id="MobiDB-lite"/>
    </source>
</evidence>
<dbReference type="SUPFAM" id="SSF48239">
    <property type="entry name" value="Terpenoid cyclases/Protein prenyltransferases"/>
    <property type="match status" value="2"/>
</dbReference>
<dbReference type="Gene3D" id="1.50.10.20">
    <property type="match status" value="2"/>
</dbReference>